<protein>
    <submittedName>
        <fullName evidence="1">Uncharacterized protein</fullName>
    </submittedName>
</protein>
<organism evidence="1 2">
    <name type="scientific">Stephania yunnanensis</name>
    <dbReference type="NCBI Taxonomy" id="152371"/>
    <lineage>
        <taxon>Eukaryota</taxon>
        <taxon>Viridiplantae</taxon>
        <taxon>Streptophyta</taxon>
        <taxon>Embryophyta</taxon>
        <taxon>Tracheophyta</taxon>
        <taxon>Spermatophyta</taxon>
        <taxon>Magnoliopsida</taxon>
        <taxon>Ranunculales</taxon>
        <taxon>Menispermaceae</taxon>
        <taxon>Menispermoideae</taxon>
        <taxon>Cissampelideae</taxon>
        <taxon>Stephania</taxon>
    </lineage>
</organism>
<comment type="caution">
    <text evidence="1">The sequence shown here is derived from an EMBL/GenBank/DDBJ whole genome shotgun (WGS) entry which is preliminary data.</text>
</comment>
<name>A0AAP0PNZ3_9MAGN</name>
<evidence type="ECO:0000313" key="1">
    <source>
        <dbReference type="EMBL" id="KAK9151057.1"/>
    </source>
</evidence>
<gene>
    <name evidence="1" type="ORF">Syun_009366</name>
</gene>
<proteinExistence type="predicted"/>
<dbReference type="EMBL" id="JBBNAF010000004">
    <property type="protein sequence ID" value="KAK9151057.1"/>
    <property type="molecule type" value="Genomic_DNA"/>
</dbReference>
<keyword evidence="2" id="KW-1185">Reference proteome</keyword>
<reference evidence="1 2" key="1">
    <citation type="submission" date="2024-01" db="EMBL/GenBank/DDBJ databases">
        <title>Genome assemblies of Stephania.</title>
        <authorList>
            <person name="Yang L."/>
        </authorList>
    </citation>
    <scope>NUCLEOTIDE SEQUENCE [LARGE SCALE GENOMIC DNA]</scope>
    <source>
        <strain evidence="1">YNDBR</strain>
        <tissue evidence="1">Leaf</tissue>
    </source>
</reference>
<dbReference type="Proteomes" id="UP001420932">
    <property type="component" value="Unassembled WGS sequence"/>
</dbReference>
<dbReference type="AlphaFoldDB" id="A0AAP0PNZ3"/>
<evidence type="ECO:0000313" key="2">
    <source>
        <dbReference type="Proteomes" id="UP001420932"/>
    </source>
</evidence>
<accession>A0AAP0PNZ3</accession>
<sequence>MGKHVLVGVQSFFLDEENRGGVGLYVYINDDWVETNILVPRICACVWSKRTKKSTNYCMLSCFHISC</sequence>